<name>A0A1S8M9I4_9CLOT</name>
<dbReference type="AlphaFoldDB" id="A0A1S8M9I4"/>
<feature type="domain" description="Ketoreductase" evidence="3">
    <location>
        <begin position="300"/>
        <end position="527"/>
    </location>
</feature>
<dbReference type="GO" id="GO:0006633">
    <property type="term" value="P:fatty acid biosynthetic process"/>
    <property type="evidence" value="ECO:0007669"/>
    <property type="project" value="TreeGrafter"/>
</dbReference>
<protein>
    <recommendedName>
        <fullName evidence="3">Ketoreductase domain-containing protein</fullName>
    </recommendedName>
</protein>
<dbReference type="CDD" id="cd08953">
    <property type="entry name" value="KR_2_SDR_x"/>
    <property type="match status" value="1"/>
</dbReference>
<dbReference type="GO" id="GO:0004312">
    <property type="term" value="F:fatty acid synthase activity"/>
    <property type="evidence" value="ECO:0007669"/>
    <property type="project" value="TreeGrafter"/>
</dbReference>
<proteinExistence type="predicted"/>
<accession>A0A1S8M9I4</accession>
<dbReference type="Proteomes" id="UP000190951">
    <property type="component" value="Chromosome"/>
</dbReference>
<dbReference type="Pfam" id="PF08659">
    <property type="entry name" value="KR"/>
    <property type="match status" value="1"/>
</dbReference>
<dbReference type="KEGG" id="crw:CROST_042440"/>
<evidence type="ECO:0000259" key="3">
    <source>
        <dbReference type="SMART" id="SM00822"/>
    </source>
</evidence>
<dbReference type="InterPro" id="IPR050091">
    <property type="entry name" value="PKS_NRPS_Biosynth_Enz"/>
</dbReference>
<dbReference type="GO" id="GO:0005886">
    <property type="term" value="C:plasma membrane"/>
    <property type="evidence" value="ECO:0007669"/>
    <property type="project" value="TreeGrafter"/>
</dbReference>
<evidence type="ECO:0000313" key="5">
    <source>
        <dbReference type="Proteomes" id="UP000190951"/>
    </source>
</evidence>
<reference evidence="4 5" key="1">
    <citation type="submission" date="2022-04" db="EMBL/GenBank/DDBJ databases">
        <title>Genome sequence of C. roseum typestrain.</title>
        <authorList>
            <person name="Poehlein A."/>
            <person name="Schoch T."/>
            <person name="Duerre P."/>
            <person name="Daniel R."/>
        </authorList>
    </citation>
    <scope>NUCLEOTIDE SEQUENCE [LARGE SCALE GENOMIC DNA]</scope>
    <source>
        <strain evidence="4 5">DSM 7320</strain>
    </source>
</reference>
<dbReference type="GO" id="GO:0071770">
    <property type="term" value="P:DIM/DIP cell wall layer assembly"/>
    <property type="evidence" value="ECO:0007669"/>
    <property type="project" value="TreeGrafter"/>
</dbReference>
<dbReference type="PANTHER" id="PTHR43775:SF37">
    <property type="entry name" value="SI:DKEY-61P9.11"/>
    <property type="match status" value="1"/>
</dbReference>
<dbReference type="SUPFAM" id="SSF51735">
    <property type="entry name" value="NAD(P)-binding Rossmann-fold domains"/>
    <property type="match status" value="1"/>
</dbReference>
<dbReference type="EMBL" id="CP096983">
    <property type="protein sequence ID" value="URZ13478.1"/>
    <property type="molecule type" value="Genomic_DNA"/>
</dbReference>
<dbReference type="InterPro" id="IPR036291">
    <property type="entry name" value="NAD(P)-bd_dom_sf"/>
</dbReference>
<gene>
    <name evidence="4" type="ORF">CROST_042440</name>
</gene>
<dbReference type="GO" id="GO:0005737">
    <property type="term" value="C:cytoplasm"/>
    <property type="evidence" value="ECO:0007669"/>
    <property type="project" value="TreeGrafter"/>
</dbReference>
<dbReference type="STRING" id="84029.CROST_29520"/>
<keyword evidence="2" id="KW-0597">Phosphoprotein</keyword>
<dbReference type="PANTHER" id="PTHR43775">
    <property type="entry name" value="FATTY ACID SYNTHASE"/>
    <property type="match status" value="1"/>
</dbReference>
<keyword evidence="5" id="KW-1185">Reference proteome</keyword>
<dbReference type="SMART" id="SM00822">
    <property type="entry name" value="PKS_KR"/>
    <property type="match status" value="1"/>
</dbReference>
<dbReference type="InterPro" id="IPR013968">
    <property type="entry name" value="PKS_KR"/>
</dbReference>
<organism evidence="4 5">
    <name type="scientific">Clostridium felsineum</name>
    <dbReference type="NCBI Taxonomy" id="36839"/>
    <lineage>
        <taxon>Bacteria</taxon>
        <taxon>Bacillati</taxon>
        <taxon>Bacillota</taxon>
        <taxon>Clostridia</taxon>
        <taxon>Eubacteriales</taxon>
        <taxon>Clostridiaceae</taxon>
        <taxon>Clostridium</taxon>
    </lineage>
</organism>
<dbReference type="RefSeq" id="WP_077833724.1">
    <property type="nucleotide sequence ID" value="NZ_CP096983.1"/>
</dbReference>
<evidence type="ECO:0000256" key="1">
    <source>
        <dbReference type="ARBA" id="ARBA00022450"/>
    </source>
</evidence>
<keyword evidence="1" id="KW-0596">Phosphopantetheine</keyword>
<evidence type="ECO:0000313" key="4">
    <source>
        <dbReference type="EMBL" id="URZ13478.1"/>
    </source>
</evidence>
<evidence type="ECO:0000256" key="2">
    <source>
        <dbReference type="ARBA" id="ARBA00022553"/>
    </source>
</evidence>
<dbReference type="Gene3D" id="3.40.50.720">
    <property type="entry name" value="NAD(P)-binding Rossmann-like Domain"/>
    <property type="match status" value="1"/>
</dbReference>
<sequence>MIEAEETIYKGEQCKAEALECLWKSQSEQLSMLKAFFIENGSVSNELKSYLQQANSCQRDAYKNFVEIQTELINMDKEMLELNKKEIKRFEIQLKEVPLKKNKISFERGTVLLSEIKDKYYSSIKECLIESGYKVQGVPFFSSYNDRKKVFEELPKDVVGFILLMNENSTYTDFKQLYFCMKHFLEKLSDFTIKKKFIMGISFQDGKFGLMNESEEVTQGSLSGLIKSLNKELKDAFTIKMLDLSRKLPADRCKMILNEELNTEDDCIEIGRDEDGRRYTLELKEKYEKEKVGIQPSKEDVFVVSGGAKGITAACIIELCRRYSCKFIILGRSELIEKEESQLAAAKTRDELIKVLLNQIAEKNIACKPSEVMYKASKILSQREIKNTIEKLNAASKRVVYCSCDILEEISVKKAIDRAKEKMGQITGFIHGAGVIRDKKIDMKTEEDFRLVYGTKSLGAKNILNAINEENLKYIIFFSSVSGYFGNAGQTDYAAANEYLNKLAFRLKQKYPQKVVMSINWGPWDAGMVSEQLKKSVEKRGRRLISIKEGIKYFMDQFTQKHDDGVCQCVIYDLNK</sequence>
<dbReference type="InterPro" id="IPR057326">
    <property type="entry name" value="KR_dom"/>
</dbReference>